<reference evidence="8 9" key="1">
    <citation type="submission" date="2019-06" db="EMBL/GenBank/DDBJ databases">
        <title>Sequencing the genomes of 1000 actinobacteria strains.</title>
        <authorList>
            <person name="Klenk H.-P."/>
        </authorList>
    </citation>
    <scope>NUCLEOTIDE SEQUENCE [LARGE SCALE GENOMIC DNA]</scope>
    <source>
        <strain evidence="8 9">DSM 10596</strain>
    </source>
</reference>
<evidence type="ECO:0000256" key="6">
    <source>
        <dbReference type="SAM" id="Phobius"/>
    </source>
</evidence>
<comment type="similarity">
    <text evidence="2">Belongs to the GtrA family.</text>
</comment>
<dbReference type="InterPro" id="IPR007267">
    <property type="entry name" value="GtrA_DPMS_TM"/>
</dbReference>
<dbReference type="GO" id="GO:0000271">
    <property type="term" value="P:polysaccharide biosynthetic process"/>
    <property type="evidence" value="ECO:0007669"/>
    <property type="project" value="InterPro"/>
</dbReference>
<evidence type="ECO:0000256" key="4">
    <source>
        <dbReference type="ARBA" id="ARBA00022989"/>
    </source>
</evidence>
<evidence type="ECO:0000256" key="1">
    <source>
        <dbReference type="ARBA" id="ARBA00004141"/>
    </source>
</evidence>
<organism evidence="8 9">
    <name type="scientific">Rarobacter incanus</name>
    <dbReference type="NCBI Taxonomy" id="153494"/>
    <lineage>
        <taxon>Bacteria</taxon>
        <taxon>Bacillati</taxon>
        <taxon>Actinomycetota</taxon>
        <taxon>Actinomycetes</taxon>
        <taxon>Micrococcales</taxon>
        <taxon>Rarobacteraceae</taxon>
        <taxon>Rarobacter</taxon>
    </lineage>
</organism>
<accession>A0A542SNU1</accession>
<name>A0A542SNU1_9MICO</name>
<feature type="transmembrane region" description="Helical" evidence="6">
    <location>
        <begin position="52"/>
        <end position="70"/>
    </location>
</feature>
<evidence type="ECO:0000256" key="2">
    <source>
        <dbReference type="ARBA" id="ARBA00009399"/>
    </source>
</evidence>
<evidence type="ECO:0000256" key="5">
    <source>
        <dbReference type="ARBA" id="ARBA00023136"/>
    </source>
</evidence>
<proteinExistence type="inferred from homology"/>
<dbReference type="OrthoDB" id="9807815at2"/>
<dbReference type="GO" id="GO:0005886">
    <property type="term" value="C:plasma membrane"/>
    <property type="evidence" value="ECO:0007669"/>
    <property type="project" value="TreeGrafter"/>
</dbReference>
<feature type="transmembrane region" description="Helical" evidence="6">
    <location>
        <begin position="119"/>
        <end position="140"/>
    </location>
</feature>
<comment type="subcellular location">
    <subcellularLocation>
        <location evidence="1">Membrane</location>
        <topology evidence="1">Multi-pass membrane protein</topology>
    </subcellularLocation>
</comment>
<keyword evidence="3 6" id="KW-0812">Transmembrane</keyword>
<dbReference type="InterPro" id="IPR051401">
    <property type="entry name" value="GtrA_CellWall_Glycosyl"/>
</dbReference>
<dbReference type="EMBL" id="VFNV01000001">
    <property type="protein sequence ID" value="TQK76252.1"/>
    <property type="molecule type" value="Genomic_DNA"/>
</dbReference>
<feature type="transmembrane region" description="Helical" evidence="6">
    <location>
        <begin position="12"/>
        <end position="32"/>
    </location>
</feature>
<dbReference type="PANTHER" id="PTHR38459:SF1">
    <property type="entry name" value="PROPHAGE BACTOPRENOL-LINKED GLUCOSE TRANSLOCASE HOMOLOG"/>
    <property type="match status" value="1"/>
</dbReference>
<dbReference type="Pfam" id="PF04138">
    <property type="entry name" value="GtrA_DPMS_TM"/>
    <property type="match status" value="1"/>
</dbReference>
<keyword evidence="4 6" id="KW-1133">Transmembrane helix</keyword>
<dbReference type="AlphaFoldDB" id="A0A542SNU1"/>
<keyword evidence="5 6" id="KW-0472">Membrane</keyword>
<evidence type="ECO:0000313" key="8">
    <source>
        <dbReference type="EMBL" id="TQK76252.1"/>
    </source>
</evidence>
<evidence type="ECO:0000256" key="3">
    <source>
        <dbReference type="ARBA" id="ARBA00022692"/>
    </source>
</evidence>
<gene>
    <name evidence="8" type="ORF">FB389_0912</name>
</gene>
<sequence>MPVKVAIRNHRAFAWFLELARFGTVGLLAYVVDVGVFNLLRFGPGDLLEAKPLTAKVISAAIATLVAWTGNRYWTFAGKRTKNSLRELAGFAIVNVGGMAIAVATLWVSHYVFGFTSALADNVAANVVGLVLGTIFRYIAYRTWVFTGSEPIAFAQSDIAVELAEPHAPVAKVAPAARGREA</sequence>
<dbReference type="RefSeq" id="WP_142111559.1">
    <property type="nucleotide sequence ID" value="NZ_BAAATB010000002.1"/>
</dbReference>
<feature type="domain" description="GtrA/DPMS transmembrane" evidence="7">
    <location>
        <begin position="21"/>
        <end position="146"/>
    </location>
</feature>
<comment type="caution">
    <text evidence="8">The sequence shown here is derived from an EMBL/GenBank/DDBJ whole genome shotgun (WGS) entry which is preliminary data.</text>
</comment>
<evidence type="ECO:0000313" key="9">
    <source>
        <dbReference type="Proteomes" id="UP000316181"/>
    </source>
</evidence>
<feature type="transmembrane region" description="Helical" evidence="6">
    <location>
        <begin position="91"/>
        <end position="113"/>
    </location>
</feature>
<protein>
    <submittedName>
        <fullName evidence="8">Putative flippase GtrA</fullName>
    </submittedName>
</protein>
<keyword evidence="9" id="KW-1185">Reference proteome</keyword>
<dbReference type="Proteomes" id="UP000316181">
    <property type="component" value="Unassembled WGS sequence"/>
</dbReference>
<dbReference type="PANTHER" id="PTHR38459">
    <property type="entry name" value="PROPHAGE BACTOPRENOL-LINKED GLUCOSE TRANSLOCASE HOMOLOG"/>
    <property type="match status" value="1"/>
</dbReference>
<evidence type="ECO:0000259" key="7">
    <source>
        <dbReference type="Pfam" id="PF04138"/>
    </source>
</evidence>